<organism evidence="1">
    <name type="scientific">marine metagenome</name>
    <dbReference type="NCBI Taxonomy" id="408172"/>
    <lineage>
        <taxon>unclassified sequences</taxon>
        <taxon>metagenomes</taxon>
        <taxon>ecological metagenomes</taxon>
    </lineage>
</organism>
<feature type="non-terminal residue" evidence="1">
    <location>
        <position position="244"/>
    </location>
</feature>
<proteinExistence type="predicted"/>
<evidence type="ECO:0000313" key="1">
    <source>
        <dbReference type="EMBL" id="SVD77036.1"/>
    </source>
</evidence>
<dbReference type="InterPro" id="IPR019861">
    <property type="entry name" value="PorP/SprF_Bacteroidetes"/>
</dbReference>
<accession>A0A382Y173</accession>
<protein>
    <recommendedName>
        <fullName evidence="2">Type IX secretion system membrane protein PorP/SprF</fullName>
    </recommendedName>
</protein>
<sequence length="244" mass="27238">MKKIFVSILIIISGYDAAGQQLPQFTQYMINDYVFNPAIAGIESGYQVKSNIRNQWVGINHAPRTTVLSVYGKHRNTNVGLGGVVFSDRVGPTSRNGISLSYAYHFSLSDAMKMSLALSGGFSQMKLDPHLIVKHKNDPVTSGGILNSTVPDATFAFNLYTKKWFFGASIPQLLNSKMGFFEDDYLEVYNLDPDGSLERHYFIIAGYKWTINQDYLVEPLLLVKSVEAVSPVVDIGMRTTYQNK</sequence>
<name>A0A382Y173_9ZZZZ</name>
<dbReference type="NCBIfam" id="TIGR03519">
    <property type="entry name" value="T9SS_PorP_fam"/>
    <property type="match status" value="1"/>
</dbReference>
<dbReference type="Pfam" id="PF11751">
    <property type="entry name" value="PorP_SprF"/>
    <property type="match status" value="1"/>
</dbReference>
<evidence type="ECO:0008006" key="2">
    <source>
        <dbReference type="Google" id="ProtNLM"/>
    </source>
</evidence>
<reference evidence="1" key="1">
    <citation type="submission" date="2018-05" db="EMBL/GenBank/DDBJ databases">
        <authorList>
            <person name="Lanie J.A."/>
            <person name="Ng W.-L."/>
            <person name="Kazmierczak K.M."/>
            <person name="Andrzejewski T.M."/>
            <person name="Davidsen T.M."/>
            <person name="Wayne K.J."/>
            <person name="Tettelin H."/>
            <person name="Glass J.I."/>
            <person name="Rusch D."/>
            <person name="Podicherti R."/>
            <person name="Tsui H.-C.T."/>
            <person name="Winkler M.E."/>
        </authorList>
    </citation>
    <scope>NUCLEOTIDE SEQUENCE</scope>
</reference>
<dbReference type="EMBL" id="UINC01172128">
    <property type="protein sequence ID" value="SVD77036.1"/>
    <property type="molecule type" value="Genomic_DNA"/>
</dbReference>
<gene>
    <name evidence="1" type="ORF">METZ01_LOCUS429890</name>
</gene>
<dbReference type="AlphaFoldDB" id="A0A382Y173"/>